<accession>A0A090VBP8</accession>
<dbReference type="SUPFAM" id="SSF53335">
    <property type="entry name" value="S-adenosyl-L-methionine-dependent methyltransferases"/>
    <property type="match status" value="1"/>
</dbReference>
<dbReference type="OrthoDB" id="9802881at2"/>
<dbReference type="Proteomes" id="UP000029644">
    <property type="component" value="Unassembled WGS sequence"/>
</dbReference>
<organism evidence="1 2">
    <name type="scientific">Algibacter lectus</name>
    <dbReference type="NCBI Taxonomy" id="221126"/>
    <lineage>
        <taxon>Bacteria</taxon>
        <taxon>Pseudomonadati</taxon>
        <taxon>Bacteroidota</taxon>
        <taxon>Flavobacteriia</taxon>
        <taxon>Flavobacteriales</taxon>
        <taxon>Flavobacteriaceae</taxon>
        <taxon>Algibacter</taxon>
    </lineage>
</organism>
<comment type="caution">
    <text evidence="1">The sequence shown here is derived from an EMBL/GenBank/DDBJ whole genome shotgun (WGS) entry which is preliminary data.</text>
</comment>
<evidence type="ECO:0000313" key="2">
    <source>
        <dbReference type="Proteomes" id="UP000029644"/>
    </source>
</evidence>
<proteinExistence type="predicted"/>
<sequence length="215" mass="25477">MINKILNILKVDTRALYQKHDKFWQQEVFFKSVNNRFKYFEDLCQSKKVLHFGCTDWPIFDPSYNLHIKLSKVASKIHGFDIDKEGIDNLKKYVDQPFYSEFEQLNNQHYDICLVPETIEHVDNVRIFLQGLSTVNADVFYITAPNCFAQVHMKRNFYGKNKIIEVVHPDHNCWYSPYTLKNQIEKYSNLIVTDVILLNDDTMVCCKAIKSKMYK</sequence>
<reference evidence="1 2" key="1">
    <citation type="journal article" date="2014" name="Genome Announc.">
        <title>Draft Genome Sequences of Marine Flavobacterium Algibacter lectus Strains SS8 and NR4.</title>
        <authorList>
            <person name="Takatani N."/>
            <person name="Nakanishi M."/>
            <person name="Meirelles P."/>
            <person name="Mino S."/>
            <person name="Suda W."/>
            <person name="Oshima K."/>
            <person name="Hattori M."/>
            <person name="Ohkuma M."/>
            <person name="Hosokawa M."/>
            <person name="Miyashita K."/>
            <person name="Thompson F.L."/>
            <person name="Niwa A."/>
            <person name="Sawabe T."/>
            <person name="Sawabe T."/>
        </authorList>
    </citation>
    <scope>NUCLEOTIDE SEQUENCE [LARGE SCALE GENOMIC DNA]</scope>
    <source>
        <strain evidence="1 2">JCM 19300</strain>
    </source>
</reference>
<evidence type="ECO:0000313" key="1">
    <source>
        <dbReference type="EMBL" id="GAL61483.1"/>
    </source>
</evidence>
<evidence type="ECO:0008006" key="3">
    <source>
        <dbReference type="Google" id="ProtNLM"/>
    </source>
</evidence>
<dbReference type="EMBL" id="BBNQ01000002">
    <property type="protein sequence ID" value="GAL61483.1"/>
    <property type="molecule type" value="Genomic_DNA"/>
</dbReference>
<protein>
    <recommendedName>
        <fullName evidence="3">Methyltransferase domain-containing protein</fullName>
    </recommendedName>
</protein>
<dbReference type="RefSeq" id="WP_052415236.1">
    <property type="nucleotide sequence ID" value="NZ_BBNQ01000002.1"/>
</dbReference>
<dbReference type="AlphaFoldDB" id="A0A090VBP8"/>
<name>A0A090VBP8_9FLAO</name>
<dbReference type="Gene3D" id="3.40.50.150">
    <property type="entry name" value="Vaccinia Virus protein VP39"/>
    <property type="match status" value="1"/>
</dbReference>
<gene>
    <name evidence="1" type="ORF">JCM19300_4429</name>
</gene>
<dbReference type="InterPro" id="IPR029063">
    <property type="entry name" value="SAM-dependent_MTases_sf"/>
</dbReference>